<evidence type="ECO:0000259" key="1">
    <source>
        <dbReference type="PROSITE" id="PS51841"/>
    </source>
</evidence>
<dbReference type="PANTHER" id="PTHR40050">
    <property type="entry name" value="INNER SPORE COAT PROTEIN H"/>
    <property type="match status" value="1"/>
</dbReference>
<dbReference type="EMBL" id="UINC01010102">
    <property type="protein sequence ID" value="SVA45067.1"/>
    <property type="molecule type" value="Genomic_DNA"/>
</dbReference>
<dbReference type="Gene3D" id="2.60.40.1260">
    <property type="entry name" value="Lamin Tail domain"/>
    <property type="match status" value="1"/>
</dbReference>
<dbReference type="PROSITE" id="PS51841">
    <property type="entry name" value="LTD"/>
    <property type="match status" value="1"/>
</dbReference>
<accession>A0A381VZL8</accession>
<reference evidence="2" key="1">
    <citation type="submission" date="2018-05" db="EMBL/GenBank/DDBJ databases">
        <authorList>
            <person name="Lanie J.A."/>
            <person name="Ng W.-L."/>
            <person name="Kazmierczak K.M."/>
            <person name="Andrzejewski T.M."/>
            <person name="Davidsen T.M."/>
            <person name="Wayne K.J."/>
            <person name="Tettelin H."/>
            <person name="Glass J.I."/>
            <person name="Rusch D."/>
            <person name="Podicherti R."/>
            <person name="Tsui H.-C.T."/>
            <person name="Winkler M.E."/>
        </authorList>
    </citation>
    <scope>NUCLEOTIDE SEQUENCE</scope>
</reference>
<dbReference type="InterPro" id="IPR036415">
    <property type="entry name" value="Lamin_tail_dom_sf"/>
</dbReference>
<dbReference type="Pfam" id="PF13860">
    <property type="entry name" value="FlgD_ig"/>
    <property type="match status" value="1"/>
</dbReference>
<evidence type="ECO:0000313" key="2">
    <source>
        <dbReference type="EMBL" id="SVA45067.1"/>
    </source>
</evidence>
<dbReference type="Pfam" id="PF08757">
    <property type="entry name" value="CotH"/>
    <property type="match status" value="1"/>
</dbReference>
<dbReference type="NCBIfam" id="TIGR04183">
    <property type="entry name" value="Por_Secre_tail"/>
    <property type="match status" value="1"/>
</dbReference>
<sequence length="804" mass="91364">MKTNVLLTFYFLSGLLVGQELFNPYKVHALEIDFYNPDYDSVLQARWKEDDKSYELATIIFNGETLDSVGVRYKGNSTFWWASVTESPKLPLNLEFDLIYDNQDLLGYSKVKLSNSIFDPTFVRETIGYLSESYYLPTSSTGYMNVTVNGKLLGLYISVESINKTFLTKHFGNNTGTFFKCEPQFQYGEDYAYDAWPDLRWYGQDSTAYAYRMGYELKTETGWADLLDLIYTLNFEIDSIEAILNVDRVLWFFAASTVMPDLDSYTGLYMHNYYLYKNTSSGQFEIIPWDKDHTFGGGQINTIRDLGGDVEWIYNWDPFLFEDNEERPLFRQLMSVPLYRKLYAAHIRTIIDDIYSVEYFQDLAYGIQDVISLYAKKDPNPFPAFRGNFFRYNVDNYLVTPDGSHWCGITSTVNERRKYLLNHPEVSKKSPVISNVMQSNTKPVDGEAVVISTETEGANVVELLITANDRSGLFISVPMVDDGTQGDGKANDNIFSATVPFKDGGGHIRYYVRASNDDALVLSPRKAQTEFYEYRVGLEMLPPETIVINEINYNSSDDFDPEDWIELYNPTHTTTDISRWLFKDENDDHVYTIPANTTLGPDQYLVLSKDTTAFKSAFPDVNNYIGDLGFGLSGGGELIRLFDSNGVLMDMVEYDNSAPWPEEADGEGATLELLSPSYDNSLAASWSASEGYGSPGRINTRFVSLVNEFMPPKEFQVFDNYPNPFNPSTTISYNLPVNDVVNVAIYDLAGRKVKTFVNGKQNAGFKSFRWNATNDNGKTVSAGVYLYTIQIGNLIQTRKMVLLK</sequence>
<proteinExistence type="predicted"/>
<protein>
    <recommendedName>
        <fullName evidence="1">LTD domain-containing protein</fullName>
    </recommendedName>
</protein>
<name>A0A381VZL8_9ZZZZ</name>
<feature type="domain" description="LTD" evidence="1">
    <location>
        <begin position="532"/>
        <end position="656"/>
    </location>
</feature>
<organism evidence="2">
    <name type="scientific">marine metagenome</name>
    <dbReference type="NCBI Taxonomy" id="408172"/>
    <lineage>
        <taxon>unclassified sequences</taxon>
        <taxon>metagenomes</taxon>
        <taxon>ecological metagenomes</taxon>
    </lineage>
</organism>
<dbReference type="InterPro" id="IPR026444">
    <property type="entry name" value="Secre_tail"/>
</dbReference>
<dbReference type="SUPFAM" id="SSF74853">
    <property type="entry name" value="Lamin A/C globular tail domain"/>
    <property type="match status" value="1"/>
</dbReference>
<dbReference type="AlphaFoldDB" id="A0A381VZL8"/>
<dbReference type="InterPro" id="IPR014867">
    <property type="entry name" value="Spore_coat_CotH_CotH2/3/7"/>
</dbReference>
<gene>
    <name evidence="2" type="ORF">METZ01_LOCUS97921</name>
</gene>
<dbReference type="Gene3D" id="2.60.40.4070">
    <property type="match status" value="1"/>
</dbReference>
<dbReference type="InterPro" id="IPR001322">
    <property type="entry name" value="Lamin_tail_dom"/>
</dbReference>
<dbReference type="Pfam" id="PF00932">
    <property type="entry name" value="LTD"/>
    <property type="match status" value="1"/>
</dbReference>
<dbReference type="NCBIfam" id="NF041940">
    <property type="entry name" value="choice_anch_X"/>
    <property type="match status" value="1"/>
</dbReference>
<dbReference type="InterPro" id="IPR025965">
    <property type="entry name" value="FlgD/Vpr_Ig-like"/>
</dbReference>
<dbReference type="PANTHER" id="PTHR40050:SF1">
    <property type="entry name" value="INNER SPORE COAT PROTEIN H"/>
    <property type="match status" value="1"/>
</dbReference>